<sequence length="93" mass="10404">MYFLMCFLVRVFVTITGKITTEYLTPGYHRPVTGVLALPLGVIVAFRTVSRPLSWSSHIDSFILCLAEALLSDKQTSWLPSHCVFLVSGARRT</sequence>
<dbReference type="Proteomes" id="UP000217790">
    <property type="component" value="Unassembled WGS sequence"/>
</dbReference>
<dbReference type="EMBL" id="KZ293656">
    <property type="protein sequence ID" value="PBK93711.1"/>
    <property type="molecule type" value="Genomic_DNA"/>
</dbReference>
<dbReference type="InParanoid" id="A0A2H3DER2"/>
<reference evidence="2" key="1">
    <citation type="journal article" date="2017" name="Nat. Ecol. Evol.">
        <title>Genome expansion and lineage-specific genetic innovations in the forest pathogenic fungi Armillaria.</title>
        <authorList>
            <person name="Sipos G."/>
            <person name="Prasanna A.N."/>
            <person name="Walter M.C."/>
            <person name="O'Connor E."/>
            <person name="Balint B."/>
            <person name="Krizsan K."/>
            <person name="Kiss B."/>
            <person name="Hess J."/>
            <person name="Varga T."/>
            <person name="Slot J."/>
            <person name="Riley R."/>
            <person name="Boka B."/>
            <person name="Rigling D."/>
            <person name="Barry K."/>
            <person name="Lee J."/>
            <person name="Mihaltcheva S."/>
            <person name="LaButti K."/>
            <person name="Lipzen A."/>
            <person name="Waldron R."/>
            <person name="Moloney N.M."/>
            <person name="Sperisen C."/>
            <person name="Kredics L."/>
            <person name="Vagvoelgyi C."/>
            <person name="Patrignani A."/>
            <person name="Fitzpatrick D."/>
            <person name="Nagy I."/>
            <person name="Doyle S."/>
            <person name="Anderson J.B."/>
            <person name="Grigoriev I.V."/>
            <person name="Gueldener U."/>
            <person name="Muensterkoetter M."/>
            <person name="Nagy L.G."/>
        </authorList>
    </citation>
    <scope>NUCLEOTIDE SEQUENCE [LARGE SCALE GENOMIC DNA]</scope>
    <source>
        <strain evidence="2">Ar21-2</strain>
    </source>
</reference>
<accession>A0A2H3DER2</accession>
<protein>
    <submittedName>
        <fullName evidence="1">Uncharacterized protein</fullName>
    </submittedName>
</protein>
<evidence type="ECO:0000313" key="1">
    <source>
        <dbReference type="EMBL" id="PBK93711.1"/>
    </source>
</evidence>
<gene>
    <name evidence="1" type="ORF">ARMGADRAFT_133381</name>
</gene>
<name>A0A2H3DER2_ARMGA</name>
<dbReference type="AlphaFoldDB" id="A0A2H3DER2"/>
<proteinExistence type="predicted"/>
<keyword evidence="2" id="KW-1185">Reference proteome</keyword>
<evidence type="ECO:0000313" key="2">
    <source>
        <dbReference type="Proteomes" id="UP000217790"/>
    </source>
</evidence>
<organism evidence="1 2">
    <name type="scientific">Armillaria gallica</name>
    <name type="common">Bulbous honey fungus</name>
    <name type="synonym">Armillaria bulbosa</name>
    <dbReference type="NCBI Taxonomy" id="47427"/>
    <lineage>
        <taxon>Eukaryota</taxon>
        <taxon>Fungi</taxon>
        <taxon>Dikarya</taxon>
        <taxon>Basidiomycota</taxon>
        <taxon>Agaricomycotina</taxon>
        <taxon>Agaricomycetes</taxon>
        <taxon>Agaricomycetidae</taxon>
        <taxon>Agaricales</taxon>
        <taxon>Marasmiineae</taxon>
        <taxon>Physalacriaceae</taxon>
        <taxon>Armillaria</taxon>
    </lineage>
</organism>